<evidence type="ECO:0000313" key="2">
    <source>
        <dbReference type="EMBL" id="TQD69369.1"/>
    </source>
</evidence>
<sequence length="50" mass="5176">MSSSKKFDAATVLYPGTKRGSSSHSQSAGGPNPPKVQGTLVKDKKKSGKN</sequence>
<dbReference type="AlphaFoldDB" id="A0A540K558"/>
<gene>
    <name evidence="2" type="ORF">C1H46_045098</name>
</gene>
<keyword evidence="3" id="KW-1185">Reference proteome</keyword>
<evidence type="ECO:0000256" key="1">
    <source>
        <dbReference type="SAM" id="MobiDB-lite"/>
    </source>
</evidence>
<feature type="region of interest" description="Disordered" evidence="1">
    <location>
        <begin position="1"/>
        <end position="50"/>
    </location>
</feature>
<dbReference type="Proteomes" id="UP000315295">
    <property type="component" value="Unassembled WGS sequence"/>
</dbReference>
<name>A0A540K558_MALBA</name>
<evidence type="ECO:0000313" key="3">
    <source>
        <dbReference type="Proteomes" id="UP000315295"/>
    </source>
</evidence>
<protein>
    <submittedName>
        <fullName evidence="2">Uncharacterized protein</fullName>
    </submittedName>
</protein>
<dbReference type="EMBL" id="VIEB01003791">
    <property type="protein sequence ID" value="TQD69369.1"/>
    <property type="molecule type" value="Genomic_DNA"/>
</dbReference>
<proteinExistence type="predicted"/>
<feature type="compositionally biased region" description="Polar residues" evidence="1">
    <location>
        <begin position="19"/>
        <end position="29"/>
    </location>
</feature>
<comment type="caution">
    <text evidence="2">The sequence shown here is derived from an EMBL/GenBank/DDBJ whole genome shotgun (WGS) entry which is preliminary data.</text>
</comment>
<reference evidence="2 3" key="1">
    <citation type="journal article" date="2019" name="G3 (Bethesda)">
        <title>Sequencing of a Wild Apple (Malus baccata) Genome Unravels the Differences Between Cultivated and Wild Apple Species Regarding Disease Resistance and Cold Tolerance.</title>
        <authorList>
            <person name="Chen X."/>
        </authorList>
    </citation>
    <scope>NUCLEOTIDE SEQUENCE [LARGE SCALE GENOMIC DNA]</scope>
    <source>
        <strain evidence="3">cv. Shandingzi</strain>
        <tissue evidence="2">Leaves</tissue>
    </source>
</reference>
<organism evidence="2 3">
    <name type="scientific">Malus baccata</name>
    <name type="common">Siberian crab apple</name>
    <name type="synonym">Pyrus baccata</name>
    <dbReference type="NCBI Taxonomy" id="106549"/>
    <lineage>
        <taxon>Eukaryota</taxon>
        <taxon>Viridiplantae</taxon>
        <taxon>Streptophyta</taxon>
        <taxon>Embryophyta</taxon>
        <taxon>Tracheophyta</taxon>
        <taxon>Spermatophyta</taxon>
        <taxon>Magnoliopsida</taxon>
        <taxon>eudicotyledons</taxon>
        <taxon>Gunneridae</taxon>
        <taxon>Pentapetalae</taxon>
        <taxon>rosids</taxon>
        <taxon>fabids</taxon>
        <taxon>Rosales</taxon>
        <taxon>Rosaceae</taxon>
        <taxon>Amygdaloideae</taxon>
        <taxon>Maleae</taxon>
        <taxon>Malus</taxon>
    </lineage>
</organism>
<accession>A0A540K558</accession>